<evidence type="ECO:0000313" key="3">
    <source>
        <dbReference type="Proteomes" id="UP000006762"/>
    </source>
</evidence>
<protein>
    <submittedName>
        <fullName evidence="2">Uncharacterized protein</fullName>
    </submittedName>
</protein>
<evidence type="ECO:0000256" key="1">
    <source>
        <dbReference type="SAM" id="Phobius"/>
    </source>
</evidence>
<evidence type="ECO:0000313" key="2">
    <source>
        <dbReference type="EMBL" id="EKE74332.1"/>
    </source>
</evidence>
<dbReference type="STRING" id="1208323.B30_01360"/>
<proteinExistence type="predicted"/>
<name>K2JIN5_9RHOB</name>
<reference evidence="2 3" key="1">
    <citation type="submission" date="2012-09" db="EMBL/GenBank/DDBJ databases">
        <title>Celeribacter baekdonensis B30 Genome Sequencing.</title>
        <authorList>
            <person name="Wang W."/>
        </authorList>
    </citation>
    <scope>NUCLEOTIDE SEQUENCE [LARGE SCALE GENOMIC DNA]</scope>
    <source>
        <strain evidence="2 3">B30</strain>
    </source>
</reference>
<dbReference type="EMBL" id="AMRK01000001">
    <property type="protein sequence ID" value="EKE74332.1"/>
    <property type="molecule type" value="Genomic_DNA"/>
</dbReference>
<dbReference type="AlphaFoldDB" id="K2JIN5"/>
<keyword evidence="1" id="KW-0812">Transmembrane</keyword>
<comment type="caution">
    <text evidence="2">The sequence shown here is derived from an EMBL/GenBank/DDBJ whole genome shotgun (WGS) entry which is preliminary data.</text>
</comment>
<gene>
    <name evidence="2" type="ORF">B30_01360</name>
</gene>
<keyword evidence="1" id="KW-0472">Membrane</keyword>
<keyword evidence="1" id="KW-1133">Transmembrane helix</keyword>
<keyword evidence="3" id="KW-1185">Reference proteome</keyword>
<sequence>MVVLPLLGVSDGVDLAHMVVFQTPYLSSLMILKNAAVAPMVLMKWVDWKRINGSVAMRPSLEASPIK</sequence>
<organism evidence="2 3">
    <name type="scientific">Celeribacter baekdonensis B30</name>
    <dbReference type="NCBI Taxonomy" id="1208323"/>
    <lineage>
        <taxon>Bacteria</taxon>
        <taxon>Pseudomonadati</taxon>
        <taxon>Pseudomonadota</taxon>
        <taxon>Alphaproteobacteria</taxon>
        <taxon>Rhodobacterales</taxon>
        <taxon>Roseobacteraceae</taxon>
        <taxon>Celeribacter</taxon>
    </lineage>
</organism>
<dbReference type="Proteomes" id="UP000006762">
    <property type="component" value="Unassembled WGS sequence"/>
</dbReference>
<accession>K2JIN5</accession>
<feature type="transmembrane region" description="Helical" evidence="1">
    <location>
        <begin position="25"/>
        <end position="43"/>
    </location>
</feature>